<proteinExistence type="predicted"/>
<evidence type="ECO:0000256" key="1">
    <source>
        <dbReference type="SAM" id="SignalP"/>
    </source>
</evidence>
<dbReference type="EMBL" id="ML978069">
    <property type="protein sequence ID" value="KAF2016655.1"/>
    <property type="molecule type" value="Genomic_DNA"/>
</dbReference>
<accession>A0A6A5XTI3</accession>
<feature type="signal peptide" evidence="1">
    <location>
        <begin position="1"/>
        <end position="32"/>
    </location>
</feature>
<name>A0A6A5XTI3_9PLEO</name>
<dbReference type="RefSeq" id="XP_033384994.1">
    <property type="nucleotide sequence ID" value="XM_033528131.1"/>
</dbReference>
<organism evidence="2 3">
    <name type="scientific">Aaosphaeria arxii CBS 175.79</name>
    <dbReference type="NCBI Taxonomy" id="1450172"/>
    <lineage>
        <taxon>Eukaryota</taxon>
        <taxon>Fungi</taxon>
        <taxon>Dikarya</taxon>
        <taxon>Ascomycota</taxon>
        <taxon>Pezizomycotina</taxon>
        <taxon>Dothideomycetes</taxon>
        <taxon>Pleosporomycetidae</taxon>
        <taxon>Pleosporales</taxon>
        <taxon>Pleosporales incertae sedis</taxon>
        <taxon>Aaosphaeria</taxon>
    </lineage>
</organism>
<gene>
    <name evidence="2" type="ORF">BU24DRAFT_423034</name>
</gene>
<sequence>MGFPFHRYTVPPPPPLLMLLSLLPCIAFSSQSYEYWESVVIHPLGIQSPHDLEWHADPWFPNAVVIHTLVYFI</sequence>
<keyword evidence="3" id="KW-1185">Reference proteome</keyword>
<keyword evidence="1" id="KW-0732">Signal</keyword>
<dbReference type="Proteomes" id="UP000799778">
    <property type="component" value="Unassembled WGS sequence"/>
</dbReference>
<dbReference type="AlphaFoldDB" id="A0A6A5XTI3"/>
<evidence type="ECO:0000313" key="3">
    <source>
        <dbReference type="Proteomes" id="UP000799778"/>
    </source>
</evidence>
<feature type="chain" id="PRO_5025691037" evidence="1">
    <location>
        <begin position="33"/>
        <end position="73"/>
    </location>
</feature>
<dbReference type="GeneID" id="54285528"/>
<evidence type="ECO:0000313" key="2">
    <source>
        <dbReference type="EMBL" id="KAF2016655.1"/>
    </source>
</evidence>
<protein>
    <submittedName>
        <fullName evidence="2">Uncharacterized protein</fullName>
    </submittedName>
</protein>
<reference evidence="2" key="1">
    <citation type="journal article" date="2020" name="Stud. Mycol.">
        <title>101 Dothideomycetes genomes: a test case for predicting lifestyles and emergence of pathogens.</title>
        <authorList>
            <person name="Haridas S."/>
            <person name="Albert R."/>
            <person name="Binder M."/>
            <person name="Bloem J."/>
            <person name="Labutti K."/>
            <person name="Salamov A."/>
            <person name="Andreopoulos B."/>
            <person name="Baker S."/>
            <person name="Barry K."/>
            <person name="Bills G."/>
            <person name="Bluhm B."/>
            <person name="Cannon C."/>
            <person name="Castanera R."/>
            <person name="Culley D."/>
            <person name="Daum C."/>
            <person name="Ezra D."/>
            <person name="Gonzalez J."/>
            <person name="Henrissat B."/>
            <person name="Kuo A."/>
            <person name="Liang C."/>
            <person name="Lipzen A."/>
            <person name="Lutzoni F."/>
            <person name="Magnuson J."/>
            <person name="Mondo S."/>
            <person name="Nolan M."/>
            <person name="Ohm R."/>
            <person name="Pangilinan J."/>
            <person name="Park H.-J."/>
            <person name="Ramirez L."/>
            <person name="Alfaro M."/>
            <person name="Sun H."/>
            <person name="Tritt A."/>
            <person name="Yoshinaga Y."/>
            <person name="Zwiers L.-H."/>
            <person name="Turgeon B."/>
            <person name="Goodwin S."/>
            <person name="Spatafora J."/>
            <person name="Crous P."/>
            <person name="Grigoriev I."/>
        </authorList>
    </citation>
    <scope>NUCLEOTIDE SEQUENCE</scope>
    <source>
        <strain evidence="2">CBS 175.79</strain>
    </source>
</reference>